<dbReference type="InterPro" id="IPR000120">
    <property type="entry name" value="Amidase"/>
</dbReference>
<accession>A0A5C7EHQ2</accession>
<evidence type="ECO:0000256" key="1">
    <source>
        <dbReference type="SAM" id="MobiDB-lite"/>
    </source>
</evidence>
<dbReference type="AlphaFoldDB" id="A0A5C7EHQ2"/>
<organism evidence="3 4">
    <name type="scientific">Pelomicrobium methylotrophicum</name>
    <dbReference type="NCBI Taxonomy" id="2602750"/>
    <lineage>
        <taxon>Bacteria</taxon>
        <taxon>Pseudomonadati</taxon>
        <taxon>Pseudomonadota</taxon>
        <taxon>Hydrogenophilia</taxon>
        <taxon>Hydrogenophilia incertae sedis</taxon>
        <taxon>Pelomicrobium</taxon>
    </lineage>
</organism>
<dbReference type="InterPro" id="IPR023631">
    <property type="entry name" value="Amidase_dom"/>
</dbReference>
<feature type="region of interest" description="Disordered" evidence="1">
    <location>
        <begin position="1"/>
        <end position="40"/>
    </location>
</feature>
<evidence type="ECO:0000313" key="4">
    <source>
        <dbReference type="Proteomes" id="UP000321201"/>
    </source>
</evidence>
<comment type="caution">
    <text evidence="3">The sequence shown here is derived from an EMBL/GenBank/DDBJ whole genome shotgun (WGS) entry which is preliminary data.</text>
</comment>
<dbReference type="EMBL" id="VPFL01000010">
    <property type="protein sequence ID" value="TXF11786.1"/>
    <property type="molecule type" value="Genomic_DNA"/>
</dbReference>
<feature type="domain" description="Amidase" evidence="2">
    <location>
        <begin position="62"/>
        <end position="460"/>
    </location>
</feature>
<dbReference type="InterPro" id="IPR036928">
    <property type="entry name" value="AS_sf"/>
</dbReference>
<evidence type="ECO:0000313" key="3">
    <source>
        <dbReference type="EMBL" id="TXF11786.1"/>
    </source>
</evidence>
<dbReference type="PANTHER" id="PTHR11895">
    <property type="entry name" value="TRANSAMIDASE"/>
    <property type="match status" value="1"/>
</dbReference>
<dbReference type="InParanoid" id="A0A5C7EHQ2"/>
<dbReference type="SUPFAM" id="SSF75304">
    <property type="entry name" value="Amidase signature (AS) enzymes"/>
    <property type="match status" value="1"/>
</dbReference>
<name>A0A5C7EHQ2_9PROT</name>
<protein>
    <submittedName>
        <fullName evidence="3">Amidase</fullName>
    </submittedName>
</protein>
<dbReference type="Gene3D" id="3.90.1300.10">
    <property type="entry name" value="Amidase signature (AS) domain"/>
    <property type="match status" value="1"/>
</dbReference>
<dbReference type="OrthoDB" id="5287888at2"/>
<proteinExistence type="predicted"/>
<dbReference type="GO" id="GO:0003824">
    <property type="term" value="F:catalytic activity"/>
    <property type="evidence" value="ECO:0007669"/>
    <property type="project" value="InterPro"/>
</dbReference>
<dbReference type="Pfam" id="PF01425">
    <property type="entry name" value="Amidase"/>
    <property type="match status" value="1"/>
</dbReference>
<feature type="compositionally biased region" description="Polar residues" evidence="1">
    <location>
        <begin position="1"/>
        <end position="23"/>
    </location>
</feature>
<sequence length="470" mass="48947">MPGTAPRTSSATWNDASTPTWTKSWRRPSRSRAGAPVSNPADLSATAAAAAIRRGRLTSKALVRACLERIFQREPVVRAFADLQPEQALAWAEKLDARGPRDDEPLFGVPVAIKEVFDVAGYRCAWGTPIHTTRVSSVDAPAVARLRKAGAVVLGTVVSTEYAIAAAGPTTNPHDPTRSPGGSSSGAAAAVAAKMVPLALGSQSIGSIIRPAVYCGVFGLKPTKGAISTRGTMALAEELDHVGPIARTLDDIALACRVLFGHDPAGASSCDVTPPAAVAAPPSHVLEVVGPLRQRVRPASAAAVQRAAAALRKAGIPVSRIELPPDFDRIEWVIHTLLCRGIAKHHGIDRDRHGERMSERMRELVDLGRAITDAEYTGALALAGQFSEQLAAMLMPGTVMLTAAVDDVAPPLPEGTGSPLLQGLWTVVGLPALAVPCGRHGGLPIGVQLIAGHGQESVLLAAARKLLAAL</sequence>
<dbReference type="PANTHER" id="PTHR11895:SF176">
    <property type="entry name" value="AMIDASE AMID-RELATED"/>
    <property type="match status" value="1"/>
</dbReference>
<reference evidence="3 4" key="1">
    <citation type="submission" date="2019-08" db="EMBL/GenBank/DDBJ databases">
        <title>Pelomicrobium methylotrophicum gen. nov., sp. nov. a moderately thermophilic, facultatively anaerobic, lithoautotrophic and methylotrophic bacterium isolated from a terrestrial mud volcano.</title>
        <authorList>
            <person name="Slobodkina G.B."/>
            <person name="Merkel A.Y."/>
            <person name="Slobodkin A.I."/>
        </authorList>
    </citation>
    <scope>NUCLEOTIDE SEQUENCE [LARGE SCALE GENOMIC DNA]</scope>
    <source>
        <strain evidence="3 4">SM250</strain>
    </source>
</reference>
<evidence type="ECO:0000259" key="2">
    <source>
        <dbReference type="Pfam" id="PF01425"/>
    </source>
</evidence>
<gene>
    <name evidence="3" type="ORF">FR698_08365</name>
</gene>
<keyword evidence="4" id="KW-1185">Reference proteome</keyword>
<dbReference type="Proteomes" id="UP000321201">
    <property type="component" value="Unassembled WGS sequence"/>
</dbReference>